<feature type="transmembrane region" description="Helical" evidence="7">
    <location>
        <begin position="169"/>
        <end position="188"/>
    </location>
</feature>
<dbReference type="EMBL" id="CADCVZ010000013">
    <property type="protein sequence ID" value="CAA9498676.1"/>
    <property type="molecule type" value="Genomic_DNA"/>
</dbReference>
<evidence type="ECO:0000313" key="8">
    <source>
        <dbReference type="EMBL" id="CAA9498676.1"/>
    </source>
</evidence>
<feature type="transmembrane region" description="Helical" evidence="7">
    <location>
        <begin position="222"/>
        <end position="248"/>
    </location>
</feature>
<gene>
    <name evidence="8" type="ORF">AVDCRST_MAG09-463</name>
</gene>
<evidence type="ECO:0000256" key="1">
    <source>
        <dbReference type="ARBA" id="ARBA00004141"/>
    </source>
</evidence>
<keyword evidence="4 7" id="KW-1133">Transmembrane helix</keyword>
<dbReference type="GO" id="GO:0016020">
    <property type="term" value="C:membrane"/>
    <property type="evidence" value="ECO:0007669"/>
    <property type="project" value="UniProtKB-SubCell"/>
</dbReference>
<dbReference type="GO" id="GO:0030255">
    <property type="term" value="P:protein secretion by the type IV secretion system"/>
    <property type="evidence" value="ECO:0007669"/>
    <property type="project" value="InterPro"/>
</dbReference>
<evidence type="ECO:0000256" key="3">
    <source>
        <dbReference type="ARBA" id="ARBA00022692"/>
    </source>
</evidence>
<evidence type="ECO:0000256" key="2">
    <source>
        <dbReference type="ARBA" id="ARBA00007802"/>
    </source>
</evidence>
<feature type="transmembrane region" description="Helical" evidence="7">
    <location>
        <begin position="260"/>
        <end position="278"/>
    </location>
</feature>
<dbReference type="InterPro" id="IPR007688">
    <property type="entry name" value="Conjugal_tfr_TrbL/VirB6"/>
</dbReference>
<proteinExistence type="inferred from homology"/>
<keyword evidence="3 7" id="KW-0812">Transmembrane</keyword>
<name>A0A6J4SN14_9SPHN</name>
<protein>
    <submittedName>
        <fullName evidence="8">Inner membrane protein of type IV secretion of T-DNA complex, VirB6</fullName>
    </submittedName>
</protein>
<dbReference type="AlphaFoldDB" id="A0A6J4SN14"/>
<feature type="region of interest" description="Disordered" evidence="6">
    <location>
        <begin position="368"/>
        <end position="411"/>
    </location>
</feature>
<dbReference type="RefSeq" id="WP_294172131.1">
    <property type="nucleotide sequence ID" value="NZ_CADCVZ010000013.1"/>
</dbReference>
<evidence type="ECO:0000256" key="7">
    <source>
        <dbReference type="SAM" id="Phobius"/>
    </source>
</evidence>
<reference evidence="8" key="1">
    <citation type="submission" date="2020-02" db="EMBL/GenBank/DDBJ databases">
        <authorList>
            <person name="Meier V. D."/>
        </authorList>
    </citation>
    <scope>NUCLEOTIDE SEQUENCE</scope>
    <source>
        <strain evidence="8">AVDCRST_MAG09</strain>
    </source>
</reference>
<sequence length="411" mass="41161">MSSCPTLSVEGEAGIAEALRVVDCVSAEGTAKAFGRLFGADGSLISALTLLLTLYIGLLAVNLLTGRSKLGLNMLTPRMLGLGLVLTFATSWIAYQSVVWTLLTGAPDQVASVVTGQQGSATAAFAGQLDTLFAAVAQAAEAAKEPLPLTDTGITPAPPQAAGWTAADVLWMAAMLLLLGTVGVLLVARIALAALLALGPVFIVMALFRGTHGLFVGWLKGAVMFALVPLFTVLIGGAALALLAPIVASLSGGPVSMQGAVTMFLGAAVYVALMVIVLKVSGAMVSGWTIGTHGRAESAAAAASASAPAAAAAASNNQPAAQLGPASASAAASAPPASDRVRAIVAGTRVPANDVADAPVRDVRVTGLRSVGVSPGDRPNSPATAVDRRVQGIGTRFRPPPTSPHAGRPKT</sequence>
<organism evidence="8">
    <name type="scientific">uncultured Sphingomonas sp</name>
    <dbReference type="NCBI Taxonomy" id="158754"/>
    <lineage>
        <taxon>Bacteria</taxon>
        <taxon>Pseudomonadati</taxon>
        <taxon>Pseudomonadota</taxon>
        <taxon>Alphaproteobacteria</taxon>
        <taxon>Sphingomonadales</taxon>
        <taxon>Sphingomonadaceae</taxon>
        <taxon>Sphingomonas</taxon>
        <taxon>environmental samples</taxon>
    </lineage>
</organism>
<evidence type="ECO:0000256" key="4">
    <source>
        <dbReference type="ARBA" id="ARBA00022989"/>
    </source>
</evidence>
<comment type="subcellular location">
    <subcellularLocation>
        <location evidence="1">Membrane</location>
        <topology evidence="1">Multi-pass membrane protein</topology>
    </subcellularLocation>
</comment>
<feature type="transmembrane region" description="Helical" evidence="7">
    <location>
        <begin position="44"/>
        <end position="65"/>
    </location>
</feature>
<evidence type="ECO:0000256" key="6">
    <source>
        <dbReference type="SAM" id="MobiDB-lite"/>
    </source>
</evidence>
<keyword evidence="5 7" id="KW-0472">Membrane</keyword>
<accession>A0A6J4SN14</accession>
<comment type="similarity">
    <text evidence="2">Belongs to the TrbL/VirB6 family.</text>
</comment>
<feature type="transmembrane region" description="Helical" evidence="7">
    <location>
        <begin position="77"/>
        <end position="95"/>
    </location>
</feature>
<feature type="transmembrane region" description="Helical" evidence="7">
    <location>
        <begin position="195"/>
        <end position="216"/>
    </location>
</feature>
<dbReference type="Pfam" id="PF04610">
    <property type="entry name" value="TrbL"/>
    <property type="match status" value="1"/>
</dbReference>
<evidence type="ECO:0000256" key="5">
    <source>
        <dbReference type="ARBA" id="ARBA00023136"/>
    </source>
</evidence>